<protein>
    <submittedName>
        <fullName evidence="9">Vacuolar amino acid permease</fullName>
    </submittedName>
</protein>
<dbReference type="InterPro" id="IPR020846">
    <property type="entry name" value="MFS_dom"/>
</dbReference>
<accession>A0A4Y7SSA4</accession>
<dbReference type="GO" id="GO:0005886">
    <property type="term" value="C:plasma membrane"/>
    <property type="evidence" value="ECO:0007669"/>
    <property type="project" value="TreeGrafter"/>
</dbReference>
<feature type="transmembrane region" description="Helical" evidence="7">
    <location>
        <begin position="175"/>
        <end position="196"/>
    </location>
</feature>
<reference evidence="9 10" key="1">
    <citation type="journal article" date="2019" name="Nat. Ecol. Evol.">
        <title>Megaphylogeny resolves global patterns of mushroom evolution.</title>
        <authorList>
            <person name="Varga T."/>
            <person name="Krizsan K."/>
            <person name="Foldi C."/>
            <person name="Dima B."/>
            <person name="Sanchez-Garcia M."/>
            <person name="Sanchez-Ramirez S."/>
            <person name="Szollosi G.J."/>
            <person name="Szarkandi J.G."/>
            <person name="Papp V."/>
            <person name="Albert L."/>
            <person name="Andreopoulos W."/>
            <person name="Angelini C."/>
            <person name="Antonin V."/>
            <person name="Barry K.W."/>
            <person name="Bougher N.L."/>
            <person name="Buchanan P."/>
            <person name="Buyck B."/>
            <person name="Bense V."/>
            <person name="Catcheside P."/>
            <person name="Chovatia M."/>
            <person name="Cooper J."/>
            <person name="Damon W."/>
            <person name="Desjardin D."/>
            <person name="Finy P."/>
            <person name="Geml J."/>
            <person name="Haridas S."/>
            <person name="Hughes K."/>
            <person name="Justo A."/>
            <person name="Karasinski D."/>
            <person name="Kautmanova I."/>
            <person name="Kiss B."/>
            <person name="Kocsube S."/>
            <person name="Kotiranta H."/>
            <person name="LaButti K.M."/>
            <person name="Lechner B.E."/>
            <person name="Liimatainen K."/>
            <person name="Lipzen A."/>
            <person name="Lukacs Z."/>
            <person name="Mihaltcheva S."/>
            <person name="Morgado L.N."/>
            <person name="Niskanen T."/>
            <person name="Noordeloos M.E."/>
            <person name="Ohm R.A."/>
            <person name="Ortiz-Santana B."/>
            <person name="Ovrebo C."/>
            <person name="Racz N."/>
            <person name="Riley R."/>
            <person name="Savchenko A."/>
            <person name="Shiryaev A."/>
            <person name="Soop K."/>
            <person name="Spirin V."/>
            <person name="Szebenyi C."/>
            <person name="Tomsovsky M."/>
            <person name="Tulloss R.E."/>
            <person name="Uehling J."/>
            <person name="Grigoriev I.V."/>
            <person name="Vagvolgyi C."/>
            <person name="Papp T."/>
            <person name="Martin F.M."/>
            <person name="Miettinen O."/>
            <person name="Hibbett D.S."/>
            <person name="Nagy L.G."/>
        </authorList>
    </citation>
    <scope>NUCLEOTIDE SEQUENCE [LARGE SCALE GENOMIC DNA]</scope>
    <source>
        <strain evidence="9 10">FP101781</strain>
    </source>
</reference>
<feature type="domain" description="Major facilitator superfamily (MFS) profile" evidence="8">
    <location>
        <begin position="50"/>
        <end position="531"/>
    </location>
</feature>
<comment type="caution">
    <text evidence="9">The sequence shown here is derived from an EMBL/GenBank/DDBJ whole genome shotgun (WGS) entry which is preliminary data.</text>
</comment>
<dbReference type="GO" id="GO:0000329">
    <property type="term" value="C:fungal-type vacuole membrane"/>
    <property type="evidence" value="ECO:0007669"/>
    <property type="project" value="TreeGrafter"/>
</dbReference>
<feature type="transmembrane region" description="Helical" evidence="7">
    <location>
        <begin position="202"/>
        <end position="224"/>
    </location>
</feature>
<feature type="region of interest" description="Disordered" evidence="6">
    <location>
        <begin position="1"/>
        <end position="28"/>
    </location>
</feature>
<dbReference type="InterPro" id="IPR036259">
    <property type="entry name" value="MFS_trans_sf"/>
</dbReference>
<dbReference type="GO" id="GO:0015174">
    <property type="term" value="F:basic amino acid transmembrane transporter activity"/>
    <property type="evidence" value="ECO:0007669"/>
    <property type="project" value="TreeGrafter"/>
</dbReference>
<dbReference type="Proteomes" id="UP000298030">
    <property type="component" value="Unassembled WGS sequence"/>
</dbReference>
<evidence type="ECO:0000256" key="1">
    <source>
        <dbReference type="ARBA" id="ARBA00004127"/>
    </source>
</evidence>
<proteinExistence type="predicted"/>
<feature type="transmembrane region" description="Helical" evidence="7">
    <location>
        <begin position="275"/>
        <end position="299"/>
    </location>
</feature>
<evidence type="ECO:0000313" key="9">
    <source>
        <dbReference type="EMBL" id="TEB24672.1"/>
    </source>
</evidence>
<feature type="transmembrane region" description="Helical" evidence="7">
    <location>
        <begin position="51"/>
        <end position="73"/>
    </location>
</feature>
<organism evidence="9 10">
    <name type="scientific">Coprinellus micaceus</name>
    <name type="common">Glistening ink-cap mushroom</name>
    <name type="synonym">Coprinus micaceus</name>
    <dbReference type="NCBI Taxonomy" id="71717"/>
    <lineage>
        <taxon>Eukaryota</taxon>
        <taxon>Fungi</taxon>
        <taxon>Dikarya</taxon>
        <taxon>Basidiomycota</taxon>
        <taxon>Agaricomycotina</taxon>
        <taxon>Agaricomycetes</taxon>
        <taxon>Agaricomycetidae</taxon>
        <taxon>Agaricales</taxon>
        <taxon>Agaricineae</taxon>
        <taxon>Psathyrellaceae</taxon>
        <taxon>Coprinellus</taxon>
    </lineage>
</organism>
<evidence type="ECO:0000256" key="7">
    <source>
        <dbReference type="SAM" id="Phobius"/>
    </source>
</evidence>
<keyword evidence="10" id="KW-1185">Reference proteome</keyword>
<evidence type="ECO:0000256" key="3">
    <source>
        <dbReference type="ARBA" id="ARBA00022692"/>
    </source>
</evidence>
<feature type="transmembrane region" description="Helical" evidence="7">
    <location>
        <begin position="311"/>
        <end position="334"/>
    </location>
</feature>
<feature type="transmembrane region" description="Helical" evidence="7">
    <location>
        <begin position="379"/>
        <end position="398"/>
    </location>
</feature>
<gene>
    <name evidence="9" type="ORF">FA13DRAFT_1739020</name>
</gene>
<keyword evidence="4 7" id="KW-1133">Transmembrane helix</keyword>
<dbReference type="OrthoDB" id="3437016at2759"/>
<keyword evidence="3 7" id="KW-0812">Transmembrane</keyword>
<name>A0A4Y7SSA4_COPMI</name>
<feature type="transmembrane region" description="Helical" evidence="7">
    <location>
        <begin position="504"/>
        <end position="523"/>
    </location>
</feature>
<feature type="transmembrane region" description="Helical" evidence="7">
    <location>
        <begin position="141"/>
        <end position="163"/>
    </location>
</feature>
<evidence type="ECO:0000256" key="2">
    <source>
        <dbReference type="ARBA" id="ARBA00022448"/>
    </source>
</evidence>
<feature type="transmembrane region" description="Helical" evidence="7">
    <location>
        <begin position="346"/>
        <end position="367"/>
    </location>
</feature>
<feature type="region of interest" description="Disordered" evidence="6">
    <location>
        <begin position="533"/>
        <end position="637"/>
    </location>
</feature>
<dbReference type="Gene3D" id="1.20.1250.20">
    <property type="entry name" value="MFS general substrate transporter like domains"/>
    <property type="match status" value="2"/>
</dbReference>
<evidence type="ECO:0000256" key="6">
    <source>
        <dbReference type="SAM" id="MobiDB-lite"/>
    </source>
</evidence>
<dbReference type="SUPFAM" id="SSF103473">
    <property type="entry name" value="MFS general substrate transporter"/>
    <property type="match status" value="1"/>
</dbReference>
<feature type="transmembrane region" description="Helical" evidence="7">
    <location>
        <begin position="116"/>
        <end position="135"/>
    </location>
</feature>
<dbReference type="EMBL" id="QPFP01000064">
    <property type="protein sequence ID" value="TEB24672.1"/>
    <property type="molecule type" value="Genomic_DNA"/>
</dbReference>
<feature type="transmembrane region" description="Helical" evidence="7">
    <location>
        <begin position="85"/>
        <end position="104"/>
    </location>
</feature>
<feature type="compositionally biased region" description="Basic and acidic residues" evidence="6">
    <location>
        <begin position="628"/>
        <end position="637"/>
    </location>
</feature>
<comment type="subcellular location">
    <subcellularLocation>
        <location evidence="1">Endomembrane system</location>
        <topology evidence="1">Multi-pass membrane protein</topology>
    </subcellularLocation>
</comment>
<dbReference type="AlphaFoldDB" id="A0A4Y7SSA4"/>
<evidence type="ECO:0000259" key="8">
    <source>
        <dbReference type="PROSITE" id="PS50850"/>
    </source>
</evidence>
<keyword evidence="5 7" id="KW-0472">Membrane</keyword>
<dbReference type="PANTHER" id="PTHR23501">
    <property type="entry name" value="MAJOR FACILITATOR SUPERFAMILY"/>
    <property type="match status" value="1"/>
</dbReference>
<dbReference type="Pfam" id="PF07690">
    <property type="entry name" value="MFS_1"/>
    <property type="match status" value="1"/>
</dbReference>
<dbReference type="PANTHER" id="PTHR23501:SF191">
    <property type="entry name" value="VACUOLAR BASIC AMINO ACID TRANSPORTER 4"/>
    <property type="match status" value="1"/>
</dbReference>
<dbReference type="InterPro" id="IPR011701">
    <property type="entry name" value="MFS"/>
</dbReference>
<feature type="transmembrane region" description="Helical" evidence="7">
    <location>
        <begin position="244"/>
        <end position="263"/>
    </location>
</feature>
<dbReference type="STRING" id="71717.A0A4Y7SSA4"/>
<feature type="compositionally biased region" description="Acidic residues" evidence="6">
    <location>
        <begin position="588"/>
        <end position="602"/>
    </location>
</feature>
<sequence length="637" mass="69651">MSARTTPTERDPLLVRRTTGHGEDDVETNGKISAHSKTKVGPLDIDKRTRWGILAGIWTATFLSVKTLVPTMIPAISSEFNKSNQASWLGTSYLLATCTFTPLYGRLCNVLGRKRANHTAVIFCGLGVLMCGLSKNLETLIVARFLAGIGGGGLMTTSSIIVSDMYTLRSRGLTQGVQSVFGGLGLGLGGPLGGLITDWLGWRWAFIVQMPLFLLSYVLTSMNLNYVTEGKGKSAKEMIKRIDYGGSFTLMMAVGSCLLFLSAKYNEGLPWDDAFVIGSSVVAVIFAVLFIIIELFVAPEPVLAPALLKQPIPMLVGCSNFLVATCNFSIMYFLPMWFQTVCLTSASIAGLHLLPNSLSMSIGSLFAGWVMHATGRYKFINLIFGIFPFIGAVSIYMLKIDSNFWMQWFSIIPLGFGNAVVLQTMLNDQMAVGTGFGQLFRGVGQVGGVAISSAVFQSILETELKKGITGPDAEALVKKIRQNSRLVPNLPPDLRAIAQESYKAGLKSVFFFACCMTLLAYLVRLPIPDKHLDSGPGNHKHHGQNQEQEQEEREAHSQAPSESATAVETDTGRSTPTMRGHSLKDNEGEQDDDMFEDDDTTDDERLRKTQGERTRRLSTYDDGNGLDPQEHYRKPTA</sequence>
<evidence type="ECO:0000256" key="4">
    <source>
        <dbReference type="ARBA" id="ARBA00022989"/>
    </source>
</evidence>
<evidence type="ECO:0000313" key="10">
    <source>
        <dbReference type="Proteomes" id="UP000298030"/>
    </source>
</evidence>
<keyword evidence="2" id="KW-0813">Transport</keyword>
<feature type="compositionally biased region" description="Basic and acidic residues" evidence="6">
    <location>
        <begin position="603"/>
        <end position="619"/>
    </location>
</feature>
<feature type="compositionally biased region" description="Polar residues" evidence="6">
    <location>
        <begin position="559"/>
        <end position="577"/>
    </location>
</feature>
<evidence type="ECO:0000256" key="5">
    <source>
        <dbReference type="ARBA" id="ARBA00023136"/>
    </source>
</evidence>
<dbReference type="PROSITE" id="PS50850">
    <property type="entry name" value="MFS"/>
    <property type="match status" value="1"/>
</dbReference>
<feature type="transmembrane region" description="Helical" evidence="7">
    <location>
        <begin position="404"/>
        <end position="422"/>
    </location>
</feature>
<dbReference type="GO" id="GO:0012505">
    <property type="term" value="C:endomembrane system"/>
    <property type="evidence" value="ECO:0007669"/>
    <property type="project" value="UniProtKB-SubCell"/>
</dbReference>